<dbReference type="InterPro" id="IPR008533">
    <property type="entry name" value="DUF815"/>
</dbReference>
<dbReference type="HOGENOM" id="CLU_039512_0_1_6"/>
<dbReference type="Pfam" id="PF05673">
    <property type="entry name" value="DUF815"/>
    <property type="match status" value="1"/>
</dbReference>
<evidence type="ECO:0000313" key="1">
    <source>
        <dbReference type="EMBL" id="ABM62414.1"/>
    </source>
</evidence>
<dbReference type="InterPro" id="IPR027417">
    <property type="entry name" value="P-loop_NTPase"/>
</dbReference>
<dbReference type="EMBL" id="CP000544">
    <property type="protein sequence ID" value="ABM62414.1"/>
    <property type="molecule type" value="Genomic_DNA"/>
</dbReference>
<reference evidence="1 2" key="2">
    <citation type="journal article" date="2013" name="Stand. Genomic Sci.">
        <title>Complete genome sequence of Halorhodospira halophila SL1.</title>
        <authorList>
            <person name="Challacombe J.F."/>
            <person name="Majid S."/>
            <person name="Deole R."/>
            <person name="Brettin T.S."/>
            <person name="Bruce D."/>
            <person name="Delano S.F."/>
            <person name="Detter J.C."/>
            <person name="Gleasner C.D."/>
            <person name="Han C.S."/>
            <person name="Misra M."/>
            <person name="Reitenga K.G."/>
            <person name="Mikhailova N."/>
            <person name="Woyke T."/>
            <person name="Pitluck S."/>
            <person name="Nolan M."/>
            <person name="Land M.L."/>
            <person name="Saunders E."/>
            <person name="Tapia R."/>
            <person name="Lapidus A."/>
            <person name="Ivanova N."/>
            <person name="Hoff W.D."/>
        </authorList>
    </citation>
    <scope>NUCLEOTIDE SEQUENCE [LARGE SCALE GENOMIC DNA]</scope>
    <source>
        <strain evidence="2">DSM 244 / SL1</strain>
    </source>
</reference>
<dbReference type="eggNOG" id="COG2607">
    <property type="taxonomic scope" value="Bacteria"/>
</dbReference>
<reference evidence="2" key="1">
    <citation type="submission" date="2006-12" db="EMBL/GenBank/DDBJ databases">
        <title>Complete sequence of Halorhodospira halophila SL1.</title>
        <authorList>
            <consortium name="US DOE Joint Genome Institute"/>
            <person name="Copeland A."/>
            <person name="Lucas S."/>
            <person name="Lapidus A."/>
            <person name="Barry K."/>
            <person name="Detter J.C."/>
            <person name="Glavina del Rio T."/>
            <person name="Hammon N."/>
            <person name="Israni S."/>
            <person name="Dalin E."/>
            <person name="Tice H."/>
            <person name="Pitluck S."/>
            <person name="Saunders E."/>
            <person name="Brettin T."/>
            <person name="Bruce D."/>
            <person name="Han C."/>
            <person name="Tapia R."/>
            <person name="Schmutz J."/>
            <person name="Larimer F."/>
            <person name="Land M."/>
            <person name="Hauser L."/>
            <person name="Kyrpides N."/>
            <person name="Mikhailova N."/>
            <person name="Hoff W."/>
            <person name="Richardson P."/>
        </authorList>
    </citation>
    <scope>NUCLEOTIDE SEQUENCE [LARGE SCALE GENOMIC DNA]</scope>
    <source>
        <strain evidence="2">DSM 244 / SL1</strain>
    </source>
</reference>
<dbReference type="AlphaFoldDB" id="A1WXK2"/>
<organism evidence="1 2">
    <name type="scientific">Halorhodospira halophila (strain DSM 244 / SL1)</name>
    <name type="common">Ectothiorhodospira halophila (strain DSM 244 / SL1)</name>
    <dbReference type="NCBI Taxonomy" id="349124"/>
    <lineage>
        <taxon>Bacteria</taxon>
        <taxon>Pseudomonadati</taxon>
        <taxon>Pseudomonadota</taxon>
        <taxon>Gammaproteobacteria</taxon>
        <taxon>Chromatiales</taxon>
        <taxon>Ectothiorhodospiraceae</taxon>
        <taxon>Halorhodospira</taxon>
    </lineage>
</organism>
<dbReference type="SUPFAM" id="SSF52540">
    <property type="entry name" value="P-loop containing nucleoside triphosphate hydrolases"/>
    <property type="match status" value="1"/>
</dbReference>
<proteinExistence type="predicted"/>
<gene>
    <name evidence="1" type="ordered locus">Hhal_1650</name>
</gene>
<dbReference type="KEGG" id="hha:Hhal_1650"/>
<dbReference type="Proteomes" id="UP000000647">
    <property type="component" value="Chromosome"/>
</dbReference>
<evidence type="ECO:0000313" key="2">
    <source>
        <dbReference type="Proteomes" id="UP000000647"/>
    </source>
</evidence>
<protein>
    <submittedName>
        <fullName evidence="1">Uncharacterized protein</fullName>
    </submittedName>
</protein>
<dbReference type="Gene3D" id="3.40.50.300">
    <property type="entry name" value="P-loop containing nucleotide triphosphate hydrolases"/>
    <property type="match status" value="1"/>
</dbReference>
<dbReference type="PANTHER" id="PTHR42935">
    <property type="entry name" value="SLR0930 PROTEIN"/>
    <property type="match status" value="1"/>
</dbReference>
<dbReference type="PANTHER" id="PTHR42935:SF1">
    <property type="entry name" value="SLR0930 PROTEIN"/>
    <property type="match status" value="1"/>
</dbReference>
<dbReference type="OrthoDB" id="9812140at2"/>
<dbReference type="STRING" id="349124.Hhal_1650"/>
<dbReference type="RefSeq" id="WP_011814436.1">
    <property type="nucleotide sequence ID" value="NC_008789.1"/>
</dbReference>
<dbReference type="CDD" id="cd00009">
    <property type="entry name" value="AAA"/>
    <property type="match status" value="1"/>
</dbReference>
<sequence>MDRLEQFLDRAEQLLERIEPLLPPGDPTPDWNAATAFRWRHRAGSGWLEPIGASPQVPFQQLRGIDRQKETLIRNTRQHLAGLPANNALLWGARGTGKSSLIQALHTAYAEQGLRLVEIEPEHLIDLPDLLSLLARRPERFIVFCDDLSFDASDQQYRALKAVLDGSLTSRTDNALLYATSNRRHLIPEQMADNRQAHFSEGELHHGDGVEERISLSERFGIRLSFHPFAQERYLEIVRGWIEYLGGSDGDSESVRQAALAFALDRGSRSGRVAWQFARDWVGRQALDESL</sequence>
<accession>A1WXK2</accession>
<name>A1WXK2_HALHL</name>
<keyword evidence="2" id="KW-1185">Reference proteome</keyword>